<keyword evidence="3" id="KW-1185">Reference proteome</keyword>
<keyword evidence="1" id="KW-0472">Membrane</keyword>
<feature type="transmembrane region" description="Helical" evidence="1">
    <location>
        <begin position="166"/>
        <end position="184"/>
    </location>
</feature>
<organism evidence="2 3">
    <name type="scientific">Coemansia asiatica</name>
    <dbReference type="NCBI Taxonomy" id="1052880"/>
    <lineage>
        <taxon>Eukaryota</taxon>
        <taxon>Fungi</taxon>
        <taxon>Fungi incertae sedis</taxon>
        <taxon>Zoopagomycota</taxon>
        <taxon>Kickxellomycotina</taxon>
        <taxon>Kickxellomycetes</taxon>
        <taxon>Kickxellales</taxon>
        <taxon>Kickxellaceae</taxon>
        <taxon>Coemansia</taxon>
    </lineage>
</organism>
<feature type="transmembrane region" description="Helical" evidence="1">
    <location>
        <begin position="97"/>
        <end position="122"/>
    </location>
</feature>
<reference evidence="2" key="1">
    <citation type="submission" date="2022-07" db="EMBL/GenBank/DDBJ databases">
        <title>Phylogenomic reconstructions and comparative analyses of Kickxellomycotina fungi.</title>
        <authorList>
            <person name="Reynolds N.K."/>
            <person name="Stajich J.E."/>
            <person name="Barry K."/>
            <person name="Grigoriev I.V."/>
            <person name="Crous P."/>
            <person name="Smith M.E."/>
        </authorList>
    </citation>
    <scope>NUCLEOTIDE SEQUENCE</scope>
    <source>
        <strain evidence="2">NBRC 105413</strain>
    </source>
</reference>
<gene>
    <name evidence="2" type="ORF">LPJ64_005569</name>
</gene>
<accession>A0A9W7XE50</accession>
<evidence type="ECO:0000313" key="2">
    <source>
        <dbReference type="EMBL" id="KAJ1642593.1"/>
    </source>
</evidence>
<feature type="transmembrane region" description="Helical" evidence="1">
    <location>
        <begin position="73"/>
        <end position="91"/>
    </location>
</feature>
<name>A0A9W7XE50_9FUNG</name>
<proteinExistence type="predicted"/>
<dbReference type="Proteomes" id="UP001145021">
    <property type="component" value="Unassembled WGS sequence"/>
</dbReference>
<feature type="transmembrane region" description="Helical" evidence="1">
    <location>
        <begin position="219"/>
        <end position="239"/>
    </location>
</feature>
<comment type="caution">
    <text evidence="2">The sequence shown here is derived from an EMBL/GenBank/DDBJ whole genome shotgun (WGS) entry which is preliminary data.</text>
</comment>
<feature type="transmembrane region" description="Helical" evidence="1">
    <location>
        <begin position="276"/>
        <end position="294"/>
    </location>
</feature>
<dbReference type="AlphaFoldDB" id="A0A9W7XE50"/>
<feature type="transmembrane region" description="Helical" evidence="1">
    <location>
        <begin position="364"/>
        <end position="384"/>
    </location>
</feature>
<keyword evidence="1" id="KW-0812">Transmembrane</keyword>
<sequence>MRYNSPTVQLALIATTLLLTTAVRRLLDNYLLQQAPSDVNLAYEKQLPTSIVACISGFLGIILVNLIGFRYIFLFYSLTNIVYASSVVVSYQYQSLLFQGVALLINVVGYDIGRVATLVVVLAYPGEQWKARALGVFLILEYLSATMGDVIALQSHDPKEQRFPGAIAYLSVACLAPFVAMTIAPSHHVVREDGVYLLTLPTDIRNEIKETAKIFTNKYMLFLIPYMFSYPFLFGAASFELNNPFSFITYDFGKILVILMGQMLDVQWAGRRTRGTCALAVIIAFYLVAFALTTETREYKYDFSDLDTSWPKEEIAFYIKTQVLQQQYSVLLCVSFFSGMVSGMIELFGYWVMGTLTNDLNSSARFVGAYHGFMALGGLTGFQLSENVRNGFYPSRIPYYLAASLAMLSL</sequence>
<feature type="transmembrane region" description="Helical" evidence="1">
    <location>
        <begin position="134"/>
        <end position="154"/>
    </location>
</feature>
<feature type="non-terminal residue" evidence="2">
    <location>
        <position position="410"/>
    </location>
</feature>
<keyword evidence="1" id="KW-1133">Transmembrane helix</keyword>
<feature type="transmembrane region" description="Helical" evidence="1">
    <location>
        <begin position="328"/>
        <end position="352"/>
    </location>
</feature>
<protein>
    <submittedName>
        <fullName evidence="2">Uncharacterized protein</fullName>
    </submittedName>
</protein>
<dbReference type="EMBL" id="JANBOH010000371">
    <property type="protein sequence ID" value="KAJ1642593.1"/>
    <property type="molecule type" value="Genomic_DNA"/>
</dbReference>
<evidence type="ECO:0000256" key="1">
    <source>
        <dbReference type="SAM" id="Phobius"/>
    </source>
</evidence>
<evidence type="ECO:0000313" key="3">
    <source>
        <dbReference type="Proteomes" id="UP001145021"/>
    </source>
</evidence>
<feature type="transmembrane region" description="Helical" evidence="1">
    <location>
        <begin position="48"/>
        <end position="66"/>
    </location>
</feature>